<dbReference type="GO" id="GO:0006465">
    <property type="term" value="P:signal peptide processing"/>
    <property type="evidence" value="ECO:0007669"/>
    <property type="project" value="TreeGrafter"/>
</dbReference>
<dbReference type="PANTHER" id="PTHR30487">
    <property type="entry name" value="TYPE 4 PREPILIN-LIKE PROTEINS LEADER PEPTIDE-PROCESSING ENZYME"/>
    <property type="match status" value="1"/>
</dbReference>
<evidence type="ECO:0000256" key="1">
    <source>
        <dbReference type="ARBA" id="ARBA00005801"/>
    </source>
</evidence>
<evidence type="ECO:0000256" key="2">
    <source>
        <dbReference type="SAM" id="Phobius"/>
    </source>
</evidence>
<dbReference type="GO" id="GO:0005886">
    <property type="term" value="C:plasma membrane"/>
    <property type="evidence" value="ECO:0007669"/>
    <property type="project" value="TreeGrafter"/>
</dbReference>
<dbReference type="Gene3D" id="1.20.120.1220">
    <property type="match status" value="1"/>
</dbReference>
<dbReference type="STRING" id="498761.HM1_0584"/>
<organism evidence="4 5">
    <name type="scientific">Heliobacterium modesticaldum (strain ATCC 51547 / Ice1)</name>
    <dbReference type="NCBI Taxonomy" id="498761"/>
    <lineage>
        <taxon>Bacteria</taxon>
        <taxon>Bacillati</taxon>
        <taxon>Bacillota</taxon>
        <taxon>Clostridia</taxon>
        <taxon>Eubacteriales</taxon>
        <taxon>Heliobacteriaceae</taxon>
        <taxon>Heliomicrobium</taxon>
    </lineage>
</organism>
<feature type="domain" description="Prepilin type IV endopeptidase peptidase" evidence="3">
    <location>
        <begin position="19"/>
        <end position="111"/>
    </location>
</feature>
<dbReference type="RefSeq" id="WP_012281369.1">
    <property type="nucleotide sequence ID" value="NC_010337.2"/>
</dbReference>
<dbReference type="AlphaFoldDB" id="B0TG32"/>
<dbReference type="InterPro" id="IPR050882">
    <property type="entry name" value="Prepilin_peptidase/N-MTase"/>
</dbReference>
<dbReference type="KEGG" id="hmo:HM1_0584"/>
<dbReference type="HOGENOM" id="CLU_057101_8_2_9"/>
<feature type="transmembrane region" description="Helical" evidence="2">
    <location>
        <begin position="12"/>
        <end position="30"/>
    </location>
</feature>
<reference evidence="4 5" key="1">
    <citation type="journal article" date="2008" name="J. Bacteriol.">
        <title>The genome of Heliobacterium modesticaldum, a phototrophic representative of the Firmicutes containing the simplest photosynthetic apparatus.</title>
        <authorList>
            <person name="Sattley W.M."/>
            <person name="Madigan M.T."/>
            <person name="Swingley W.D."/>
            <person name="Cheung P.C."/>
            <person name="Clocksin K.M."/>
            <person name="Conrad A.L."/>
            <person name="Dejesa L.C."/>
            <person name="Honchak B.M."/>
            <person name="Jung D.O."/>
            <person name="Karbach L.E."/>
            <person name="Kurdoglu A."/>
            <person name="Lahiri S."/>
            <person name="Mastrian S.D."/>
            <person name="Page L.E."/>
            <person name="Taylor H.L."/>
            <person name="Wang Z.T."/>
            <person name="Raymond J."/>
            <person name="Chen M."/>
            <person name="Blankenship R.E."/>
            <person name="Touchman J.W."/>
        </authorList>
    </citation>
    <scope>NUCLEOTIDE SEQUENCE [LARGE SCALE GENOMIC DNA]</scope>
    <source>
        <strain evidence="5">ATCC 51547 / Ice1</strain>
    </source>
</reference>
<evidence type="ECO:0000313" key="4">
    <source>
        <dbReference type="EMBL" id="ABZ83189.1"/>
    </source>
</evidence>
<proteinExistence type="inferred from homology"/>
<evidence type="ECO:0000259" key="3">
    <source>
        <dbReference type="Pfam" id="PF01478"/>
    </source>
</evidence>
<dbReference type="EMBL" id="CP000930">
    <property type="protein sequence ID" value="ABZ83189.1"/>
    <property type="molecule type" value="Genomic_DNA"/>
</dbReference>
<dbReference type="PANTHER" id="PTHR30487:SF0">
    <property type="entry name" value="PREPILIN LEADER PEPTIDASE_N-METHYLTRANSFERASE-RELATED"/>
    <property type="match status" value="1"/>
</dbReference>
<dbReference type="Pfam" id="PF01478">
    <property type="entry name" value="Peptidase_A24"/>
    <property type="match status" value="1"/>
</dbReference>
<protein>
    <submittedName>
        <fullName evidence="4">Type iv prepilin-like proteins leader peptide-processing enzyme</fullName>
    </submittedName>
</protein>
<keyword evidence="2" id="KW-0472">Membrane</keyword>
<sequence>MGADFSGLGNPLFLLKGGIFIVLLLTASLIDVRKRIIPDAICLAIALTGFICFTPVKLLGCLSALPLLIAALVWGGMGGGDIKLMAAAGFVLGFRGGMAAMVMGLAAMLLFYAGCFMVQRLRKRDCPRAFPLAPFLSAGCIAAYFIFQGGITL</sequence>
<dbReference type="GO" id="GO:0004190">
    <property type="term" value="F:aspartic-type endopeptidase activity"/>
    <property type="evidence" value="ECO:0007669"/>
    <property type="project" value="InterPro"/>
</dbReference>
<comment type="similarity">
    <text evidence="1">Belongs to the peptidase A24 family.</text>
</comment>
<name>B0TG32_HELMI</name>
<keyword evidence="2" id="KW-1133">Transmembrane helix</keyword>
<dbReference type="InterPro" id="IPR000045">
    <property type="entry name" value="Prepilin_IV_endopep_pep"/>
</dbReference>
<dbReference type="eggNOG" id="COG1989">
    <property type="taxonomic scope" value="Bacteria"/>
</dbReference>
<dbReference type="Proteomes" id="UP000008550">
    <property type="component" value="Chromosome"/>
</dbReference>
<evidence type="ECO:0000313" key="5">
    <source>
        <dbReference type="Proteomes" id="UP000008550"/>
    </source>
</evidence>
<feature type="transmembrane region" description="Helical" evidence="2">
    <location>
        <begin position="129"/>
        <end position="147"/>
    </location>
</feature>
<keyword evidence="2" id="KW-0812">Transmembrane</keyword>
<feature type="transmembrane region" description="Helical" evidence="2">
    <location>
        <begin position="94"/>
        <end position="117"/>
    </location>
</feature>
<dbReference type="MEROPS" id="A24.019"/>
<accession>B0TG32</accession>
<keyword evidence="5" id="KW-1185">Reference proteome</keyword>
<dbReference type="OrthoDB" id="9789291at2"/>
<gene>
    <name evidence="4" type="primary">comC</name>
    <name evidence="4" type="ORF">HM1_0584</name>
</gene>
<feature type="transmembrane region" description="Helical" evidence="2">
    <location>
        <begin position="42"/>
        <end position="74"/>
    </location>
</feature>